<dbReference type="InterPro" id="IPR023286">
    <property type="entry name" value="ABATE_dom_sf"/>
</dbReference>
<dbReference type="SUPFAM" id="SSF160904">
    <property type="entry name" value="Jann2411-like"/>
    <property type="match status" value="1"/>
</dbReference>
<dbReference type="Pfam" id="PF11706">
    <property type="entry name" value="zf-CGNR"/>
    <property type="match status" value="1"/>
</dbReference>
<organism evidence="2 3">
    <name type="scientific">Paenibacillus yanchengensis</name>
    <dbReference type="NCBI Taxonomy" id="2035833"/>
    <lineage>
        <taxon>Bacteria</taxon>
        <taxon>Bacillati</taxon>
        <taxon>Bacillota</taxon>
        <taxon>Bacilli</taxon>
        <taxon>Bacillales</taxon>
        <taxon>Paenibacillaceae</taxon>
        <taxon>Paenibacillus</taxon>
    </lineage>
</organism>
<feature type="domain" description="Zinc finger CGNR" evidence="1">
    <location>
        <begin position="149"/>
        <end position="189"/>
    </location>
</feature>
<dbReference type="Proteomes" id="UP001597362">
    <property type="component" value="Unassembled WGS sequence"/>
</dbReference>
<accession>A0ABW4YEU2</accession>
<comment type="caution">
    <text evidence="2">The sequence shown here is derived from an EMBL/GenBank/DDBJ whole genome shotgun (WGS) entry which is preliminary data.</text>
</comment>
<sequence>MRKTTRFPLISGNLSIDLVNTEVVRRGQRIDLLTTEDEVWDWLQTVQQQLSFWELKKEECAEHLFLIKKKLILMRKILRKHFEHTADGLEINSTFLAYLEANIELAPLTFKFINQQLVTIPLGKVEEMIASLIAYDALSLLANGKLSHLKRCANEDCVLLFMDEHGRRKWCSMKICGNRNKVATYQQRQSDEQ</sequence>
<dbReference type="PANTHER" id="PTHR35525:SF3">
    <property type="entry name" value="BLL6575 PROTEIN"/>
    <property type="match status" value="1"/>
</dbReference>
<name>A0ABW4YEU2_9BACL</name>
<dbReference type="InterPro" id="IPR021005">
    <property type="entry name" value="Znf_CGNR"/>
</dbReference>
<dbReference type="InterPro" id="IPR010852">
    <property type="entry name" value="ABATE"/>
</dbReference>
<reference evidence="3" key="1">
    <citation type="journal article" date="2019" name="Int. J. Syst. Evol. Microbiol.">
        <title>The Global Catalogue of Microorganisms (GCM) 10K type strain sequencing project: providing services to taxonomists for standard genome sequencing and annotation.</title>
        <authorList>
            <consortium name="The Broad Institute Genomics Platform"/>
            <consortium name="The Broad Institute Genome Sequencing Center for Infectious Disease"/>
            <person name="Wu L."/>
            <person name="Ma J."/>
        </authorList>
    </citation>
    <scope>NUCLEOTIDE SEQUENCE [LARGE SCALE GENOMIC DNA]</scope>
    <source>
        <strain evidence="3">GH52</strain>
    </source>
</reference>
<dbReference type="RefSeq" id="WP_377769239.1">
    <property type="nucleotide sequence ID" value="NZ_JBHUHO010000002.1"/>
</dbReference>
<dbReference type="EMBL" id="JBHUHO010000002">
    <property type="protein sequence ID" value="MFD2114235.1"/>
    <property type="molecule type" value="Genomic_DNA"/>
</dbReference>
<gene>
    <name evidence="2" type="ORF">ACFSJH_00500</name>
</gene>
<evidence type="ECO:0000313" key="2">
    <source>
        <dbReference type="EMBL" id="MFD2114235.1"/>
    </source>
</evidence>
<protein>
    <submittedName>
        <fullName evidence="2">CGNR zinc finger domain-containing protein</fullName>
    </submittedName>
</protein>
<evidence type="ECO:0000259" key="1">
    <source>
        <dbReference type="Pfam" id="PF11706"/>
    </source>
</evidence>
<dbReference type="Pfam" id="PF07336">
    <property type="entry name" value="ABATE"/>
    <property type="match status" value="1"/>
</dbReference>
<keyword evidence="3" id="KW-1185">Reference proteome</keyword>
<dbReference type="Gene3D" id="1.10.3300.10">
    <property type="entry name" value="Jann2411-like domain"/>
    <property type="match status" value="1"/>
</dbReference>
<evidence type="ECO:0000313" key="3">
    <source>
        <dbReference type="Proteomes" id="UP001597362"/>
    </source>
</evidence>
<proteinExistence type="predicted"/>
<dbReference type="PANTHER" id="PTHR35525">
    <property type="entry name" value="BLL6575 PROTEIN"/>
    <property type="match status" value="1"/>
</dbReference>